<dbReference type="InterPro" id="IPR014853">
    <property type="entry name" value="VWF/SSPO/ZAN-like_Cys-rich_dom"/>
</dbReference>
<dbReference type="SUPFAM" id="SSF57567">
    <property type="entry name" value="Serine protease inhibitors"/>
    <property type="match status" value="1"/>
</dbReference>
<evidence type="ECO:0000259" key="6">
    <source>
        <dbReference type="PROSITE" id="PS51233"/>
    </source>
</evidence>
<reference evidence="7" key="3">
    <citation type="submission" date="2025-09" db="UniProtKB">
        <authorList>
            <consortium name="Ensembl"/>
        </authorList>
    </citation>
    <scope>IDENTIFICATION</scope>
</reference>
<gene>
    <name evidence="7" type="primary">THBD</name>
</gene>
<keyword evidence="8" id="KW-1185">Reference proteome</keyword>
<dbReference type="InterPro" id="IPR001846">
    <property type="entry name" value="VWF_type-D"/>
</dbReference>
<dbReference type="InterPro" id="IPR002919">
    <property type="entry name" value="TIL_dom"/>
</dbReference>
<accession>A0A3B4D6A6</accession>
<dbReference type="FunFam" id="2.10.25.10:FF:000153">
    <property type="entry name" value="MUC5B isoform 1"/>
    <property type="match status" value="1"/>
</dbReference>
<dbReference type="AlphaFoldDB" id="A0A3B4D6A6"/>
<evidence type="ECO:0000256" key="5">
    <source>
        <dbReference type="ARBA" id="ARBA00023180"/>
    </source>
</evidence>
<evidence type="ECO:0000313" key="8">
    <source>
        <dbReference type="Proteomes" id="UP001501920"/>
    </source>
</evidence>
<dbReference type="GeneTree" id="ENSGT00940000156076"/>
<comment type="subcellular location">
    <subcellularLocation>
        <location evidence="1">Secreted</location>
    </subcellularLocation>
</comment>
<name>A0A3B4D6A6_PYGNA</name>
<dbReference type="Pfam" id="PF01826">
    <property type="entry name" value="TIL"/>
    <property type="match status" value="1"/>
</dbReference>
<dbReference type="Proteomes" id="UP001501920">
    <property type="component" value="Chromosome 15"/>
</dbReference>
<keyword evidence="5" id="KW-0325">Glycoprotein</keyword>
<reference evidence="7 8" key="1">
    <citation type="submission" date="2020-10" db="EMBL/GenBank/DDBJ databases">
        <title>Pygocentrus nattereri (red-bellied piranha) genome, fPygNat1, primary haplotype.</title>
        <authorList>
            <person name="Myers G."/>
            <person name="Meyer A."/>
            <person name="Karagic N."/>
            <person name="Pippel M."/>
            <person name="Winkler S."/>
            <person name="Tracey A."/>
            <person name="Wood J."/>
            <person name="Formenti G."/>
            <person name="Howe K."/>
            <person name="Fedrigo O."/>
            <person name="Jarvis E.D."/>
        </authorList>
    </citation>
    <scope>NUCLEOTIDE SEQUENCE [LARGE SCALE GENOMIC DNA]</scope>
</reference>
<sequence>DGDVFQLPSTCNHIMTKLCGSSYETFNIQLRRQVQDSEPTISKITMKLDGTVNLAAGSFMTDESSLLKQYYKKSCLFFSLQVELDPKFRNQTCGLCGDFNEIPTYNEFIRDGVLLSTSTYGNLWKMDGPTEICEDEPERDNVNCGNEVPVATICQAFSSCTPLISVEQFAKVCVEDQCQCNTTGAFCLCKTLAEYSRQCVHAGGQPANWRTEQFCPMTCPKNKVYMECGSPCMDTCSNPERKHTCGEHCIDGCFCPPGTVLDDISNTGCIPLSNCTCKFVNSSNPNVPFSTCSGGTWNCVDKDCPGMCSVQGGAHIITYDEKPYTFHGDCSYVLSKVLRHNYKIRQQLTSQSHLFFKSTDVDHDIKVP</sequence>
<evidence type="ECO:0000256" key="4">
    <source>
        <dbReference type="ARBA" id="ARBA00023157"/>
    </source>
</evidence>
<keyword evidence="3" id="KW-0677">Repeat</keyword>
<feature type="domain" description="VWFD" evidence="6">
    <location>
        <begin position="1"/>
        <end position="134"/>
    </location>
</feature>
<dbReference type="GO" id="GO:0031012">
    <property type="term" value="C:extracellular matrix"/>
    <property type="evidence" value="ECO:0007669"/>
    <property type="project" value="TreeGrafter"/>
</dbReference>
<dbReference type="Pfam" id="PF00094">
    <property type="entry name" value="VWD"/>
    <property type="match status" value="2"/>
</dbReference>
<evidence type="ECO:0000256" key="2">
    <source>
        <dbReference type="ARBA" id="ARBA00022525"/>
    </source>
</evidence>
<dbReference type="InterPro" id="IPR050780">
    <property type="entry name" value="Mucin_vWF_Thrombospondin_sf"/>
</dbReference>
<keyword evidence="4" id="KW-1015">Disulfide bond</keyword>
<evidence type="ECO:0000256" key="1">
    <source>
        <dbReference type="ARBA" id="ARBA00004613"/>
    </source>
</evidence>
<dbReference type="SMART" id="SM00832">
    <property type="entry name" value="C8"/>
    <property type="match status" value="1"/>
</dbReference>
<dbReference type="CDD" id="cd19941">
    <property type="entry name" value="TIL"/>
    <property type="match status" value="1"/>
</dbReference>
<organism evidence="7 8">
    <name type="scientific">Pygocentrus nattereri</name>
    <name type="common">Red-bellied piranha</name>
    <dbReference type="NCBI Taxonomy" id="42514"/>
    <lineage>
        <taxon>Eukaryota</taxon>
        <taxon>Metazoa</taxon>
        <taxon>Chordata</taxon>
        <taxon>Craniata</taxon>
        <taxon>Vertebrata</taxon>
        <taxon>Euteleostomi</taxon>
        <taxon>Actinopterygii</taxon>
        <taxon>Neopterygii</taxon>
        <taxon>Teleostei</taxon>
        <taxon>Ostariophysi</taxon>
        <taxon>Characiformes</taxon>
        <taxon>Characoidei</taxon>
        <taxon>Pygocentrus</taxon>
    </lineage>
</organism>
<dbReference type="Ensembl" id="ENSPNAT00000039709.2">
    <property type="protein sequence ID" value="ENSPNAP00000019897.2"/>
    <property type="gene ID" value="ENSPNAG00000033624.1"/>
</dbReference>
<feature type="domain" description="VWFD" evidence="6">
    <location>
        <begin position="306"/>
        <end position="368"/>
    </location>
</feature>
<dbReference type="PANTHER" id="PTHR11339">
    <property type="entry name" value="EXTRACELLULAR MATRIX GLYCOPROTEIN RELATED"/>
    <property type="match status" value="1"/>
</dbReference>
<dbReference type="PANTHER" id="PTHR11339:SF408">
    <property type="entry name" value="MUCIN-5B"/>
    <property type="match status" value="1"/>
</dbReference>
<evidence type="ECO:0000256" key="3">
    <source>
        <dbReference type="ARBA" id="ARBA00022737"/>
    </source>
</evidence>
<reference evidence="7" key="2">
    <citation type="submission" date="2025-08" db="UniProtKB">
        <authorList>
            <consortium name="Ensembl"/>
        </authorList>
    </citation>
    <scope>IDENTIFICATION</scope>
</reference>
<dbReference type="InterPro" id="IPR036084">
    <property type="entry name" value="Ser_inhib-like_sf"/>
</dbReference>
<evidence type="ECO:0000313" key="7">
    <source>
        <dbReference type="Ensembl" id="ENSPNAP00000019897.2"/>
    </source>
</evidence>
<dbReference type="GO" id="GO:0005615">
    <property type="term" value="C:extracellular space"/>
    <property type="evidence" value="ECO:0007669"/>
    <property type="project" value="TreeGrafter"/>
</dbReference>
<dbReference type="Gene3D" id="2.10.25.10">
    <property type="entry name" value="Laminin"/>
    <property type="match status" value="1"/>
</dbReference>
<dbReference type="Pfam" id="PF08742">
    <property type="entry name" value="C8"/>
    <property type="match status" value="1"/>
</dbReference>
<dbReference type="PROSITE" id="PS51233">
    <property type="entry name" value="VWFD"/>
    <property type="match status" value="2"/>
</dbReference>
<protein>
    <recommendedName>
        <fullName evidence="6">VWFD domain-containing protein</fullName>
    </recommendedName>
</protein>
<keyword evidence="2" id="KW-0964">Secreted</keyword>
<proteinExistence type="predicted"/>